<accession>A0A433D982</accession>
<evidence type="ECO:0000313" key="2">
    <source>
        <dbReference type="Proteomes" id="UP000268093"/>
    </source>
</evidence>
<dbReference type="OrthoDB" id="2405178at2759"/>
<dbReference type="PANTHER" id="PTHR22762">
    <property type="entry name" value="ALPHA-GLUCOSIDASE"/>
    <property type="match status" value="1"/>
</dbReference>
<dbReference type="Gene3D" id="2.60.40.1760">
    <property type="entry name" value="glycosyl hydrolase (family 31)"/>
    <property type="match status" value="1"/>
</dbReference>
<reference evidence="1 2" key="1">
    <citation type="journal article" date="2018" name="New Phytol.">
        <title>Phylogenomics of Endogonaceae and evolution of mycorrhizas within Mucoromycota.</title>
        <authorList>
            <person name="Chang Y."/>
            <person name="Desiro A."/>
            <person name="Na H."/>
            <person name="Sandor L."/>
            <person name="Lipzen A."/>
            <person name="Clum A."/>
            <person name="Barry K."/>
            <person name="Grigoriev I.V."/>
            <person name="Martin F.M."/>
            <person name="Stajich J.E."/>
            <person name="Smith M.E."/>
            <person name="Bonito G."/>
            <person name="Spatafora J.W."/>
        </authorList>
    </citation>
    <scope>NUCLEOTIDE SEQUENCE [LARGE SCALE GENOMIC DNA]</scope>
    <source>
        <strain evidence="1 2">GMNB39</strain>
    </source>
</reference>
<dbReference type="Proteomes" id="UP000268093">
    <property type="component" value="Unassembled WGS sequence"/>
</dbReference>
<comment type="caution">
    <text evidence="1">The sequence shown here is derived from an EMBL/GenBank/DDBJ whole genome shotgun (WGS) entry which is preliminary data.</text>
</comment>
<organism evidence="1 2">
    <name type="scientific">Jimgerdemannia flammicorona</name>
    <dbReference type="NCBI Taxonomy" id="994334"/>
    <lineage>
        <taxon>Eukaryota</taxon>
        <taxon>Fungi</taxon>
        <taxon>Fungi incertae sedis</taxon>
        <taxon>Mucoromycota</taxon>
        <taxon>Mucoromycotina</taxon>
        <taxon>Endogonomycetes</taxon>
        <taxon>Endogonales</taxon>
        <taxon>Endogonaceae</taxon>
        <taxon>Jimgerdemannia</taxon>
    </lineage>
</organism>
<dbReference type="AlphaFoldDB" id="A0A433D982"/>
<name>A0A433D982_9FUNG</name>
<gene>
    <name evidence="1" type="ORF">BC936DRAFT_145783</name>
</gene>
<dbReference type="GO" id="GO:0004553">
    <property type="term" value="F:hydrolase activity, hydrolyzing O-glycosyl compounds"/>
    <property type="evidence" value="ECO:0007669"/>
    <property type="project" value="TreeGrafter"/>
</dbReference>
<sequence length="71" mass="8079">MGLTHATFLRNSKGMDIGLEAGKIWYRILSGVLDFYFFLGPMPAEAAAQYMDIIGRPQFVPRWALGFHQCR</sequence>
<protein>
    <submittedName>
        <fullName evidence="1">Uncharacterized protein</fullName>
    </submittedName>
</protein>
<proteinExistence type="predicted"/>
<dbReference type="EMBL" id="RBNI01004575">
    <property type="protein sequence ID" value="RUP47396.1"/>
    <property type="molecule type" value="Genomic_DNA"/>
</dbReference>
<keyword evidence="2" id="KW-1185">Reference proteome</keyword>
<dbReference type="PANTHER" id="PTHR22762:SF133">
    <property type="entry name" value="P-TYPE DOMAIN-CONTAINING PROTEIN"/>
    <property type="match status" value="1"/>
</dbReference>
<evidence type="ECO:0000313" key="1">
    <source>
        <dbReference type="EMBL" id="RUP47396.1"/>
    </source>
</evidence>